<dbReference type="GO" id="GO:0061665">
    <property type="term" value="F:SUMO ligase activity"/>
    <property type="evidence" value="ECO:0007669"/>
    <property type="project" value="TreeGrafter"/>
</dbReference>
<organism evidence="12 13">
    <name type="scientific">Adineta ricciae</name>
    <name type="common">Rotifer</name>
    <dbReference type="NCBI Taxonomy" id="249248"/>
    <lineage>
        <taxon>Eukaryota</taxon>
        <taxon>Metazoa</taxon>
        <taxon>Spiralia</taxon>
        <taxon>Gnathifera</taxon>
        <taxon>Rotifera</taxon>
        <taxon>Eurotatoria</taxon>
        <taxon>Bdelloidea</taxon>
        <taxon>Adinetida</taxon>
        <taxon>Adinetidae</taxon>
        <taxon>Adineta</taxon>
    </lineage>
</organism>
<feature type="domain" description="PINIT" evidence="11">
    <location>
        <begin position="193"/>
        <end position="375"/>
    </location>
</feature>
<evidence type="ECO:0000313" key="13">
    <source>
        <dbReference type="Proteomes" id="UP000663828"/>
    </source>
</evidence>
<accession>A0A816D2Y2</accession>
<comment type="caution">
    <text evidence="12">The sequence shown here is derived from an EMBL/GenBank/DDBJ whole genome shotgun (WGS) entry which is preliminary data.</text>
</comment>
<keyword evidence="13" id="KW-1185">Reference proteome</keyword>
<dbReference type="GO" id="GO:0006357">
    <property type="term" value="P:regulation of transcription by RNA polymerase II"/>
    <property type="evidence" value="ECO:0007669"/>
    <property type="project" value="TreeGrafter"/>
</dbReference>
<keyword evidence="7" id="KW-0862">Zinc</keyword>
<gene>
    <name evidence="12" type="ORF">XAT740_LOCUS51396</name>
</gene>
<dbReference type="GO" id="GO:0003712">
    <property type="term" value="F:transcription coregulator activity"/>
    <property type="evidence" value="ECO:0007669"/>
    <property type="project" value="TreeGrafter"/>
</dbReference>
<dbReference type="InterPro" id="IPR038654">
    <property type="entry name" value="PINIT_sf"/>
</dbReference>
<sequence>MTSSSNRTYPLTQEHRKRLYSLICELDNEQLQIFLSDHVQKPSLANQFGPNAREQLIHQSFLLFDNFYSMELEQKLRGLVQKKRSNELFPRFPQPYFIPQQPGQYNAQPHYRFTTPTAVMQQLRPIRPNRVSTSQINLSSQQPQQQQQPPPQQQFRSASLYSIPDHIPHSPVPSLQSGARHHQVPHTAPIPSKTHPTLRPPITKIVYKNLPFYYVLGCVHERYNIFRYDAYRKQFTSRDQFILPFEVCNQLALSYDYDPVLDFNKTSKCLLLRLARLDQPPTFNGKYEDSLPVNVVIQVNGHVLTNLPTPKPCTRQQKDYVRVGREIDITPHCMFNPILKNDITILWTCPTDNKNLASQYKDAEYALHVFLAEYLTVKSLCEHVLRKPIKFNRDDLMKLVAKASAHDRDLGLEVSDQKLKLICPIDQKRLKKPVRATTCQHLQCYDLTNYISLNEKSNKWMCPVCNKPALYEDLQIDCYMDSILQSIQNHDISEISIDSELCWAPIITSSSLIEQTDTKSNMKSSSSSTDVICIDDD</sequence>
<dbReference type="PANTHER" id="PTHR10782">
    <property type="entry name" value="ZINC FINGER MIZ DOMAIN-CONTAINING PROTEIN"/>
    <property type="match status" value="1"/>
</dbReference>
<dbReference type="GO" id="GO:0000785">
    <property type="term" value="C:chromatin"/>
    <property type="evidence" value="ECO:0007669"/>
    <property type="project" value="TreeGrafter"/>
</dbReference>
<dbReference type="GO" id="GO:0016925">
    <property type="term" value="P:protein sumoylation"/>
    <property type="evidence" value="ECO:0007669"/>
    <property type="project" value="UniProtKB-UniPathway"/>
</dbReference>
<dbReference type="CDD" id="cd16650">
    <property type="entry name" value="SP-RING_PIAS-like"/>
    <property type="match status" value="1"/>
</dbReference>
<dbReference type="InterPro" id="IPR023321">
    <property type="entry name" value="PINIT"/>
</dbReference>
<evidence type="ECO:0000256" key="2">
    <source>
        <dbReference type="ARBA" id="ARBA00005383"/>
    </source>
</evidence>
<evidence type="ECO:0000256" key="4">
    <source>
        <dbReference type="ARBA" id="ARBA00022723"/>
    </source>
</evidence>
<dbReference type="SUPFAM" id="SSF57850">
    <property type="entry name" value="RING/U-box"/>
    <property type="match status" value="1"/>
</dbReference>
<keyword evidence="4" id="KW-0479">Metal-binding</keyword>
<dbReference type="Gene3D" id="2.60.120.780">
    <property type="entry name" value="PINIT domain"/>
    <property type="match status" value="1"/>
</dbReference>
<dbReference type="GO" id="GO:0008270">
    <property type="term" value="F:zinc ion binding"/>
    <property type="evidence" value="ECO:0007669"/>
    <property type="project" value="UniProtKB-KW"/>
</dbReference>
<feature type="domain" description="SP-RING-type" evidence="10">
    <location>
        <begin position="406"/>
        <end position="489"/>
    </location>
</feature>
<feature type="region of interest" description="Disordered" evidence="9">
    <location>
        <begin position="518"/>
        <end position="537"/>
    </location>
</feature>
<protein>
    <submittedName>
        <fullName evidence="12">Uncharacterized protein</fullName>
    </submittedName>
</protein>
<dbReference type="Gene3D" id="3.30.40.10">
    <property type="entry name" value="Zinc/RING finger domain, C3HC4 (zinc finger)"/>
    <property type="match status" value="1"/>
</dbReference>
<evidence type="ECO:0000256" key="3">
    <source>
        <dbReference type="ARBA" id="ARBA00022679"/>
    </source>
</evidence>
<dbReference type="PANTHER" id="PTHR10782:SF4">
    <property type="entry name" value="TONALLI, ISOFORM E"/>
    <property type="match status" value="1"/>
</dbReference>
<dbReference type="InterPro" id="IPR004181">
    <property type="entry name" value="Znf_MIZ"/>
</dbReference>
<keyword evidence="3" id="KW-0808">Transferase</keyword>
<dbReference type="PROSITE" id="PS51044">
    <property type="entry name" value="ZF_SP_RING"/>
    <property type="match status" value="1"/>
</dbReference>
<evidence type="ECO:0000256" key="7">
    <source>
        <dbReference type="ARBA" id="ARBA00022833"/>
    </source>
</evidence>
<keyword evidence="6" id="KW-0833">Ubl conjugation pathway</keyword>
<evidence type="ECO:0000313" key="12">
    <source>
        <dbReference type="EMBL" id="CAF1629392.1"/>
    </source>
</evidence>
<reference evidence="12" key="1">
    <citation type="submission" date="2021-02" db="EMBL/GenBank/DDBJ databases">
        <authorList>
            <person name="Nowell W R."/>
        </authorList>
    </citation>
    <scope>NUCLEOTIDE SEQUENCE</scope>
</reference>
<evidence type="ECO:0000259" key="11">
    <source>
        <dbReference type="PROSITE" id="PS51466"/>
    </source>
</evidence>
<keyword evidence="5 8" id="KW-0863">Zinc-finger</keyword>
<feature type="region of interest" description="Disordered" evidence="9">
    <location>
        <begin position="171"/>
        <end position="195"/>
    </location>
</feature>
<dbReference type="Proteomes" id="UP000663828">
    <property type="component" value="Unassembled WGS sequence"/>
</dbReference>
<dbReference type="AlphaFoldDB" id="A0A816D2Y2"/>
<dbReference type="InterPro" id="IPR013083">
    <property type="entry name" value="Znf_RING/FYVE/PHD"/>
</dbReference>
<feature type="region of interest" description="Disordered" evidence="9">
    <location>
        <begin position="132"/>
        <end position="156"/>
    </location>
</feature>
<evidence type="ECO:0000256" key="1">
    <source>
        <dbReference type="ARBA" id="ARBA00004718"/>
    </source>
</evidence>
<name>A0A816D2Y2_ADIRI</name>
<evidence type="ECO:0000259" key="10">
    <source>
        <dbReference type="PROSITE" id="PS51044"/>
    </source>
</evidence>
<dbReference type="UniPathway" id="UPA00886"/>
<dbReference type="Pfam" id="PF02891">
    <property type="entry name" value="zf-MIZ"/>
    <property type="match status" value="1"/>
</dbReference>
<proteinExistence type="inferred from homology"/>
<dbReference type="EMBL" id="CAJNOR010008155">
    <property type="protein sequence ID" value="CAF1629392.1"/>
    <property type="molecule type" value="Genomic_DNA"/>
</dbReference>
<evidence type="ECO:0000256" key="9">
    <source>
        <dbReference type="SAM" id="MobiDB-lite"/>
    </source>
</evidence>
<dbReference type="PROSITE" id="PS51466">
    <property type="entry name" value="PINIT"/>
    <property type="match status" value="1"/>
</dbReference>
<comment type="similarity">
    <text evidence="2">Belongs to the PIAS family.</text>
</comment>
<comment type="pathway">
    <text evidence="1">Protein modification; protein sumoylation.</text>
</comment>
<evidence type="ECO:0000256" key="5">
    <source>
        <dbReference type="ARBA" id="ARBA00022771"/>
    </source>
</evidence>
<evidence type="ECO:0000256" key="8">
    <source>
        <dbReference type="PROSITE-ProRule" id="PRU00452"/>
    </source>
</evidence>
<evidence type="ECO:0000256" key="6">
    <source>
        <dbReference type="ARBA" id="ARBA00022786"/>
    </source>
</evidence>